<reference evidence="1 2" key="1">
    <citation type="submission" date="2020-06" db="EMBL/GenBank/DDBJ databases">
        <title>Transcriptomic and genomic resources for Thalictrum thalictroides and T. hernandezii: Facilitating candidate gene discovery in an emerging model plant lineage.</title>
        <authorList>
            <person name="Arias T."/>
            <person name="Riano-Pachon D.M."/>
            <person name="Di Stilio V.S."/>
        </authorList>
    </citation>
    <scope>NUCLEOTIDE SEQUENCE [LARGE SCALE GENOMIC DNA]</scope>
    <source>
        <strain evidence="2">cv. WT478/WT964</strain>
        <tissue evidence="1">Leaves</tissue>
    </source>
</reference>
<comment type="caution">
    <text evidence="1">The sequence shown here is derived from an EMBL/GenBank/DDBJ whole genome shotgun (WGS) entry which is preliminary data.</text>
</comment>
<evidence type="ECO:0000313" key="1">
    <source>
        <dbReference type="EMBL" id="KAF5188869.1"/>
    </source>
</evidence>
<protein>
    <recommendedName>
        <fullName evidence="3">Reverse transcriptase zinc-binding domain</fullName>
    </recommendedName>
</protein>
<sequence>MRKTTDGDGKADMEGNLVWQCFMRFSLYGDVEFPSDVVWKCEEENINHLFLNCSFAKKVWEAVMEGVTNRGSSNNENREIKEWLKGWQKTNSNRLRTAVWQLTPYAVLWTLWKIRNGIIFEDKRFSIDEGVLLVKSCIWYWLLGKEVRKGHQFSELIDNWVSVVTGVG</sequence>
<organism evidence="1 2">
    <name type="scientific">Thalictrum thalictroides</name>
    <name type="common">Rue-anemone</name>
    <name type="synonym">Anemone thalictroides</name>
    <dbReference type="NCBI Taxonomy" id="46969"/>
    <lineage>
        <taxon>Eukaryota</taxon>
        <taxon>Viridiplantae</taxon>
        <taxon>Streptophyta</taxon>
        <taxon>Embryophyta</taxon>
        <taxon>Tracheophyta</taxon>
        <taxon>Spermatophyta</taxon>
        <taxon>Magnoliopsida</taxon>
        <taxon>Ranunculales</taxon>
        <taxon>Ranunculaceae</taxon>
        <taxon>Thalictroideae</taxon>
        <taxon>Thalictrum</taxon>
    </lineage>
</organism>
<evidence type="ECO:0000313" key="2">
    <source>
        <dbReference type="Proteomes" id="UP000554482"/>
    </source>
</evidence>
<proteinExistence type="predicted"/>
<dbReference type="EMBL" id="JABWDY010026219">
    <property type="protein sequence ID" value="KAF5188869.1"/>
    <property type="molecule type" value="Genomic_DNA"/>
</dbReference>
<name>A0A7J6VUU8_THATH</name>
<dbReference type="Proteomes" id="UP000554482">
    <property type="component" value="Unassembled WGS sequence"/>
</dbReference>
<keyword evidence="2" id="KW-1185">Reference proteome</keyword>
<dbReference type="AlphaFoldDB" id="A0A7J6VUU8"/>
<evidence type="ECO:0008006" key="3">
    <source>
        <dbReference type="Google" id="ProtNLM"/>
    </source>
</evidence>
<dbReference type="OrthoDB" id="696485at2759"/>
<gene>
    <name evidence="1" type="ORF">FRX31_021540</name>
</gene>
<accession>A0A7J6VUU8</accession>